<gene>
    <name evidence="2" type="ORF">FPHYL_11652</name>
</gene>
<protein>
    <submittedName>
        <fullName evidence="2">Uncharacterized protein</fullName>
    </submittedName>
</protein>
<sequence length="124" mass="13761">MPPKQRGSGRKRQRSPDASHVTQITQAARRHSDDQIASPVPENSDKYSEVINDPDFLPYKLKTSEINLNLIMTTASAQKPKSGADVSILKAAQQLQHLTHFLSQGPHQFQALAYQCLIATLGFH</sequence>
<evidence type="ECO:0000313" key="2">
    <source>
        <dbReference type="EMBL" id="KAF5542071.1"/>
    </source>
</evidence>
<dbReference type="EMBL" id="JAAOAQ010000550">
    <property type="protein sequence ID" value="KAF5542071.1"/>
    <property type="molecule type" value="Genomic_DNA"/>
</dbReference>
<feature type="region of interest" description="Disordered" evidence="1">
    <location>
        <begin position="1"/>
        <end position="49"/>
    </location>
</feature>
<organism evidence="2 3">
    <name type="scientific">Fusarium phyllophilum</name>
    <dbReference type="NCBI Taxonomy" id="47803"/>
    <lineage>
        <taxon>Eukaryota</taxon>
        <taxon>Fungi</taxon>
        <taxon>Dikarya</taxon>
        <taxon>Ascomycota</taxon>
        <taxon>Pezizomycotina</taxon>
        <taxon>Sordariomycetes</taxon>
        <taxon>Hypocreomycetidae</taxon>
        <taxon>Hypocreales</taxon>
        <taxon>Nectriaceae</taxon>
        <taxon>Fusarium</taxon>
        <taxon>Fusarium fujikuroi species complex</taxon>
    </lineage>
</organism>
<comment type="caution">
    <text evidence="2">The sequence shown here is derived from an EMBL/GenBank/DDBJ whole genome shotgun (WGS) entry which is preliminary data.</text>
</comment>
<proteinExistence type="predicted"/>
<evidence type="ECO:0000256" key="1">
    <source>
        <dbReference type="SAM" id="MobiDB-lite"/>
    </source>
</evidence>
<dbReference type="AlphaFoldDB" id="A0A8H5IWN9"/>
<reference evidence="2 3" key="1">
    <citation type="submission" date="2020-05" db="EMBL/GenBank/DDBJ databases">
        <title>Identification and distribution of gene clusters putatively required for synthesis of sphingolipid metabolism inhibitors in phylogenetically diverse species of the filamentous fungus Fusarium.</title>
        <authorList>
            <person name="Kim H.-S."/>
            <person name="Busman M."/>
            <person name="Brown D.W."/>
            <person name="Divon H."/>
            <person name="Uhlig S."/>
            <person name="Proctor R.H."/>
        </authorList>
    </citation>
    <scope>NUCLEOTIDE SEQUENCE [LARGE SCALE GENOMIC DNA]</scope>
    <source>
        <strain evidence="2 3">NRRL 13617</strain>
    </source>
</reference>
<keyword evidence="3" id="KW-1185">Reference proteome</keyword>
<dbReference type="Proteomes" id="UP000582016">
    <property type="component" value="Unassembled WGS sequence"/>
</dbReference>
<evidence type="ECO:0000313" key="3">
    <source>
        <dbReference type="Proteomes" id="UP000582016"/>
    </source>
</evidence>
<accession>A0A8H5IWN9</accession>
<name>A0A8H5IWN9_9HYPO</name>